<evidence type="ECO:0000256" key="1">
    <source>
        <dbReference type="ARBA" id="ARBA00004651"/>
    </source>
</evidence>
<feature type="transmembrane region" description="Helical" evidence="7">
    <location>
        <begin position="202"/>
        <end position="230"/>
    </location>
</feature>
<evidence type="ECO:0000313" key="9">
    <source>
        <dbReference type="EMBL" id="GEB58869.1"/>
    </source>
</evidence>
<dbReference type="RefSeq" id="WP_141298152.1">
    <property type="nucleotide sequence ID" value="NZ_BJMN01000028.1"/>
</dbReference>
<keyword evidence="3 7" id="KW-0812">Transmembrane</keyword>
<dbReference type="InterPro" id="IPR050250">
    <property type="entry name" value="Macrolide_Exporter_MacB"/>
</dbReference>
<reference evidence="9 10" key="1">
    <citation type="submission" date="2019-06" db="EMBL/GenBank/DDBJ databases">
        <title>Whole genome shotgun sequence of Streptomyces gardneri NBRC 12865.</title>
        <authorList>
            <person name="Hosoyama A."/>
            <person name="Uohara A."/>
            <person name="Ohji S."/>
            <person name="Ichikawa N."/>
        </authorList>
    </citation>
    <scope>NUCLEOTIDE SEQUENCE [LARGE SCALE GENOMIC DNA]</scope>
    <source>
        <strain evidence="9 10">NBRC 12865</strain>
    </source>
</reference>
<feature type="transmembrane region" description="Helical" evidence="7">
    <location>
        <begin position="587"/>
        <end position="611"/>
    </location>
</feature>
<dbReference type="Pfam" id="PF02687">
    <property type="entry name" value="FtsX"/>
    <property type="match status" value="2"/>
</dbReference>
<dbReference type="GO" id="GO:0022857">
    <property type="term" value="F:transmembrane transporter activity"/>
    <property type="evidence" value="ECO:0007669"/>
    <property type="project" value="TreeGrafter"/>
</dbReference>
<dbReference type="GO" id="GO:0005886">
    <property type="term" value="C:plasma membrane"/>
    <property type="evidence" value="ECO:0007669"/>
    <property type="project" value="UniProtKB-SubCell"/>
</dbReference>
<feature type="transmembrane region" description="Helical" evidence="7">
    <location>
        <begin position="12"/>
        <end position="37"/>
    </location>
</feature>
<keyword evidence="10" id="KW-1185">Reference proteome</keyword>
<evidence type="ECO:0000256" key="2">
    <source>
        <dbReference type="ARBA" id="ARBA00022475"/>
    </source>
</evidence>
<feature type="domain" description="ABC3 transporter permease C-terminal" evidence="8">
    <location>
        <begin position="161"/>
        <end position="277"/>
    </location>
</feature>
<comment type="similarity">
    <text evidence="6">Belongs to the ABC-4 integral membrane protein family.</text>
</comment>
<evidence type="ECO:0000313" key="10">
    <source>
        <dbReference type="Proteomes" id="UP000315226"/>
    </source>
</evidence>
<organism evidence="9 10">
    <name type="scientific">Streptomyces gardneri</name>
    <dbReference type="NCBI Taxonomy" id="66892"/>
    <lineage>
        <taxon>Bacteria</taxon>
        <taxon>Bacillati</taxon>
        <taxon>Actinomycetota</taxon>
        <taxon>Actinomycetes</taxon>
        <taxon>Kitasatosporales</taxon>
        <taxon>Streptomycetaceae</taxon>
        <taxon>Streptomyces</taxon>
    </lineage>
</organism>
<evidence type="ECO:0000256" key="4">
    <source>
        <dbReference type="ARBA" id="ARBA00022989"/>
    </source>
</evidence>
<feature type="transmembrane region" description="Helical" evidence="7">
    <location>
        <begin position="679"/>
        <end position="702"/>
    </location>
</feature>
<feature type="transmembrane region" description="Helical" evidence="7">
    <location>
        <begin position="250"/>
        <end position="271"/>
    </location>
</feature>
<dbReference type="InterPro" id="IPR003838">
    <property type="entry name" value="ABC3_permease_C"/>
</dbReference>
<accession>A0A4Y3RND1</accession>
<dbReference type="OrthoDB" id="3223244at2"/>
<evidence type="ECO:0000259" key="8">
    <source>
        <dbReference type="Pfam" id="PF02687"/>
    </source>
</evidence>
<feature type="domain" description="ABC3 transporter permease C-terminal" evidence="8">
    <location>
        <begin position="591"/>
        <end position="705"/>
    </location>
</feature>
<feature type="transmembrane region" description="Helical" evidence="7">
    <location>
        <begin position="329"/>
        <end position="348"/>
    </location>
</feature>
<keyword evidence="4 7" id="KW-1133">Transmembrane helix</keyword>
<protein>
    <submittedName>
        <fullName evidence="9">ABC transporter permease</fullName>
    </submittedName>
</protein>
<evidence type="ECO:0000256" key="7">
    <source>
        <dbReference type="SAM" id="Phobius"/>
    </source>
</evidence>
<name>A0A4Y3RND1_9ACTN</name>
<dbReference type="Proteomes" id="UP000315226">
    <property type="component" value="Unassembled WGS sequence"/>
</dbReference>
<feature type="transmembrane region" description="Helical" evidence="7">
    <location>
        <begin position="376"/>
        <end position="394"/>
    </location>
</feature>
<feature type="transmembrane region" description="Helical" evidence="7">
    <location>
        <begin position="292"/>
        <end position="317"/>
    </location>
</feature>
<dbReference type="EMBL" id="BJMN01000028">
    <property type="protein sequence ID" value="GEB58869.1"/>
    <property type="molecule type" value="Genomic_DNA"/>
</dbReference>
<feature type="transmembrane region" description="Helical" evidence="7">
    <location>
        <begin position="162"/>
        <end position="181"/>
    </location>
</feature>
<evidence type="ECO:0000256" key="3">
    <source>
        <dbReference type="ARBA" id="ARBA00022692"/>
    </source>
</evidence>
<comment type="subcellular location">
    <subcellularLocation>
        <location evidence="1">Cell membrane</location>
        <topology evidence="1">Multi-pass membrane protein</topology>
    </subcellularLocation>
</comment>
<evidence type="ECO:0000256" key="6">
    <source>
        <dbReference type="ARBA" id="ARBA00038076"/>
    </source>
</evidence>
<sequence length="706" mass="71979">MLSVVLSGLRARWASFLGGFLALALGVGLLTTMGLGLSATFHAPERSPQRFASSPVVVQGQDRLTLDVRRGPDTVPVSQRLDRPQPVDKELVSELRTRWPLTESGGPDAVGLDAPADEVRALVGDRAQVLTGDARRNADPDPERDAQALVGLNALLGTTGGVTAFVSVFVVASTFAFAVALRRREFGLLRTAGATPGQVRRMLLAEATALGVLASAAGCALGAAGAPLLARALVDGGLAPEWFAVGDAVWPFHLAFWTGLTVALAGAVAASRRAGKVGPTAALREADVDTDVLPLGRALLGAGLLLTGLGLLVWTYATEPSELLKRKTYTTLPMLLIGGVALLSPLLVRPVARLLRLRGAVGTLVRENSAASVRRTAAVAAPVLVTVALAGTLFGSAASVTQTRGVEAREQTAAQYVVSGEELKPVAVSALPAGAVVSPTASTSLFVRDGAEAVVKYGARAVADPAAFAELARLPVVAGDLRDLDDRSIVVNEEFERHRIGETVEIWRADGSGPVRLRVVAVLALGTGDNGPFVTRANAPGAPLDRIEASGGGAATARALEASGGTVRTAAAWAAADHPASSPQTRLGMILVLGIALVYTVIGLANTLLMATSVRGGELASLRLAGATRAQILRVVTGEAVLATAIGALLGLAVTAAVLGTLGAGLASLSAPVALVLPWAVVGAAGAVCATVAVASSALPAWRLTR</sequence>
<feature type="transmembrane region" description="Helical" evidence="7">
    <location>
        <begin position="632"/>
        <end position="659"/>
    </location>
</feature>
<dbReference type="AlphaFoldDB" id="A0A4Y3RND1"/>
<dbReference type="PANTHER" id="PTHR30572:SF4">
    <property type="entry name" value="ABC TRANSPORTER PERMEASE YTRF"/>
    <property type="match status" value="1"/>
</dbReference>
<dbReference type="PANTHER" id="PTHR30572">
    <property type="entry name" value="MEMBRANE COMPONENT OF TRANSPORTER-RELATED"/>
    <property type="match status" value="1"/>
</dbReference>
<evidence type="ECO:0000256" key="5">
    <source>
        <dbReference type="ARBA" id="ARBA00023136"/>
    </source>
</evidence>
<keyword evidence="5 7" id="KW-0472">Membrane</keyword>
<keyword evidence="2" id="KW-1003">Cell membrane</keyword>
<gene>
    <name evidence="9" type="ORF">SGA01_44740</name>
</gene>
<proteinExistence type="inferred from homology"/>
<comment type="caution">
    <text evidence="9">The sequence shown here is derived from an EMBL/GenBank/DDBJ whole genome shotgun (WGS) entry which is preliminary data.</text>
</comment>